<evidence type="ECO:0000313" key="3">
    <source>
        <dbReference type="Proteomes" id="UP000649179"/>
    </source>
</evidence>
<reference evidence="2" key="1">
    <citation type="journal article" date="2014" name="Int. J. Syst. Evol. Microbiol.">
        <title>Complete genome sequence of Corynebacterium casei LMG S-19264T (=DSM 44701T), isolated from a smear-ripened cheese.</title>
        <authorList>
            <consortium name="US DOE Joint Genome Institute (JGI-PGF)"/>
            <person name="Walter F."/>
            <person name="Albersmeier A."/>
            <person name="Kalinowski J."/>
            <person name="Ruckert C."/>
        </authorList>
    </citation>
    <scope>NUCLEOTIDE SEQUENCE</scope>
    <source>
        <strain evidence="2">CGMCC 1.16067</strain>
    </source>
</reference>
<dbReference type="Pfam" id="PF02515">
    <property type="entry name" value="CoA_transf_3"/>
    <property type="match status" value="1"/>
</dbReference>
<dbReference type="GO" id="GO:0016740">
    <property type="term" value="F:transferase activity"/>
    <property type="evidence" value="ECO:0007669"/>
    <property type="project" value="UniProtKB-KW"/>
</dbReference>
<dbReference type="SUPFAM" id="SSF89796">
    <property type="entry name" value="CoA-transferase family III (CaiB/BaiF)"/>
    <property type="match status" value="1"/>
</dbReference>
<keyword evidence="3" id="KW-1185">Reference proteome</keyword>
<dbReference type="InterPro" id="IPR003673">
    <property type="entry name" value="CoA-Trfase_fam_III"/>
</dbReference>
<proteinExistence type="predicted"/>
<protein>
    <submittedName>
        <fullName evidence="2">CoA transferase</fullName>
    </submittedName>
</protein>
<name>A0A917BKR5_9ACTN</name>
<feature type="region of interest" description="Disordered" evidence="1">
    <location>
        <begin position="340"/>
        <end position="362"/>
    </location>
</feature>
<dbReference type="AlphaFoldDB" id="A0A917BKR5"/>
<keyword evidence="2" id="KW-0808">Transferase</keyword>
<comment type="caution">
    <text evidence="2">The sequence shown here is derived from an EMBL/GenBank/DDBJ whole genome shotgun (WGS) entry which is preliminary data.</text>
</comment>
<dbReference type="InterPro" id="IPR050509">
    <property type="entry name" value="CoA-transferase_III"/>
</dbReference>
<dbReference type="Gene3D" id="3.40.50.10540">
    <property type="entry name" value="Crotonobetainyl-coa:carnitine coa-transferase, domain 1"/>
    <property type="match status" value="1"/>
</dbReference>
<dbReference type="InterPro" id="IPR044855">
    <property type="entry name" value="CoA-Trfase_III_dom3_sf"/>
</dbReference>
<dbReference type="PANTHER" id="PTHR48228:SF5">
    <property type="entry name" value="ALPHA-METHYLACYL-COA RACEMASE"/>
    <property type="match status" value="1"/>
</dbReference>
<dbReference type="EMBL" id="BMKQ01000001">
    <property type="protein sequence ID" value="GGF48034.1"/>
    <property type="molecule type" value="Genomic_DNA"/>
</dbReference>
<dbReference type="Gene3D" id="3.30.1540.10">
    <property type="entry name" value="formyl-coa transferase, domain 3"/>
    <property type="match status" value="1"/>
</dbReference>
<sequence>MRWGIMRPMTYELGKGTGPLAGVKVVEIAGIGPGPHACTLLADLGADVVRVDRPGGGALSGGPGDLLTRGRPSVALDLKQAAAIETVLRLVETADVLVEGMRPGTTERLGLGPDDCWERNPALVYGRMTGWGQSGPLSASAGHDMNYISVAGALFGLGQDPARPHFPANLLGDFGGGSTYLVIGVLAALLEARVSGKGQVVDAAIVDGTAHLGLMNATFAASGMPDDRRAAGFLDGGTPYYDVYETADGRHVSVAPLEPKFYEEFVRVLGVELPPRDVAEQAPALREAIAARFAERPMADWVADFEGTDACVAGVITLSEAAAHPHNVDRGVFVERDGVTQPTPAPRFSRTQASLGTGPVGPGANTREALAAWGIDDVDTLLDAGVAVQG</sequence>
<evidence type="ECO:0000313" key="2">
    <source>
        <dbReference type="EMBL" id="GGF48034.1"/>
    </source>
</evidence>
<evidence type="ECO:0000256" key="1">
    <source>
        <dbReference type="SAM" id="MobiDB-lite"/>
    </source>
</evidence>
<dbReference type="Proteomes" id="UP000649179">
    <property type="component" value="Unassembled WGS sequence"/>
</dbReference>
<organism evidence="2 3">
    <name type="scientific">Marmoricola endophyticus</name>
    <dbReference type="NCBI Taxonomy" id="2040280"/>
    <lineage>
        <taxon>Bacteria</taxon>
        <taxon>Bacillati</taxon>
        <taxon>Actinomycetota</taxon>
        <taxon>Actinomycetes</taxon>
        <taxon>Propionibacteriales</taxon>
        <taxon>Nocardioidaceae</taxon>
        <taxon>Marmoricola</taxon>
    </lineage>
</organism>
<dbReference type="InterPro" id="IPR023606">
    <property type="entry name" value="CoA-Trfase_III_dom_1_sf"/>
</dbReference>
<dbReference type="PANTHER" id="PTHR48228">
    <property type="entry name" value="SUCCINYL-COA--D-CITRAMALATE COA-TRANSFERASE"/>
    <property type="match status" value="1"/>
</dbReference>
<gene>
    <name evidence="2" type="primary">mcr</name>
    <name evidence="2" type="ORF">GCM10011519_22540</name>
</gene>
<reference evidence="2" key="2">
    <citation type="submission" date="2020-09" db="EMBL/GenBank/DDBJ databases">
        <authorList>
            <person name="Sun Q."/>
            <person name="Zhou Y."/>
        </authorList>
    </citation>
    <scope>NUCLEOTIDE SEQUENCE</scope>
    <source>
        <strain evidence="2">CGMCC 1.16067</strain>
    </source>
</reference>
<accession>A0A917BKR5</accession>